<dbReference type="EMBL" id="QGLF01000001">
    <property type="protein sequence ID" value="PWR23362.1"/>
    <property type="molecule type" value="Genomic_DNA"/>
</dbReference>
<accession>A0A317E9Y0</accession>
<protein>
    <submittedName>
        <fullName evidence="1">Peptidase</fullName>
    </submittedName>
</protein>
<name>A0A317E9Y0_9PROT</name>
<organism evidence="1 2">
    <name type="scientific">Zavarzinia compransoris</name>
    <dbReference type="NCBI Taxonomy" id="1264899"/>
    <lineage>
        <taxon>Bacteria</taxon>
        <taxon>Pseudomonadati</taxon>
        <taxon>Pseudomonadota</taxon>
        <taxon>Alphaproteobacteria</taxon>
        <taxon>Rhodospirillales</taxon>
        <taxon>Zavarziniaceae</taxon>
        <taxon>Zavarzinia</taxon>
    </lineage>
</organism>
<evidence type="ECO:0000313" key="2">
    <source>
        <dbReference type="Proteomes" id="UP000246077"/>
    </source>
</evidence>
<evidence type="ECO:0000313" key="1">
    <source>
        <dbReference type="EMBL" id="PWR23362.1"/>
    </source>
</evidence>
<dbReference type="OrthoDB" id="9816412at2"/>
<reference evidence="2" key="1">
    <citation type="submission" date="2018-05" db="EMBL/GenBank/DDBJ databases">
        <title>Zavarzinia sp. HR-AS.</title>
        <authorList>
            <person name="Lee Y."/>
            <person name="Jeon C.O."/>
        </authorList>
    </citation>
    <scope>NUCLEOTIDE SEQUENCE [LARGE SCALE GENOMIC DNA]</scope>
    <source>
        <strain evidence="2">DSM 1231</strain>
    </source>
</reference>
<gene>
    <name evidence="1" type="ORF">DKG75_01990</name>
</gene>
<dbReference type="Proteomes" id="UP000246077">
    <property type="component" value="Unassembled WGS sequence"/>
</dbReference>
<dbReference type="AlphaFoldDB" id="A0A317E9Y0"/>
<proteinExistence type="predicted"/>
<dbReference type="RefSeq" id="WP_109919395.1">
    <property type="nucleotide sequence ID" value="NZ_QGLF01000001.1"/>
</dbReference>
<sequence length="317" mass="33558">MSTIDIFRTGRHIAASGEALTFSAADLAATVAAYDPATHDAPLVVGHPASDDPAYGWVAGLAVEGDLLRAVTRDVEPAFAELVNGRRFKHVSASFYRPRSPANPVPGVWYLRHVGFLGAQPPAVKGLRTPSFSAADDDAVVTVAFFEAQREEPRMTTLTAEDLARREAELSAREAALNAAADLHRQRAVALAATENAAFVESLVTGAKLPSGLAGRTRDLLGHLDADTAVEFGEGEARASLTPRAALRELLSSLPAMVEFGERAAAPADGRGQSVAFAAPAGYQVDKANLALHQRALAYQQKHPETDYLTAVQAVSR</sequence>
<comment type="caution">
    <text evidence="1">The sequence shown here is derived from an EMBL/GenBank/DDBJ whole genome shotgun (WGS) entry which is preliminary data.</text>
</comment>
<keyword evidence="2" id="KW-1185">Reference proteome</keyword>